<accession>A0A1N6Y1K2</accession>
<name>A0A1N6Y1K2_9BACT</name>
<protein>
    <submittedName>
        <fullName evidence="1">Uncharacterized protein</fullName>
    </submittedName>
</protein>
<dbReference type="STRING" id="1077936.SAMN05421545_2202"/>
<dbReference type="InterPro" id="IPR021452">
    <property type="entry name" value="DUF3103"/>
</dbReference>
<dbReference type="RefSeq" id="WP_076422147.1">
    <property type="nucleotide sequence ID" value="NZ_FTNM01000003.1"/>
</dbReference>
<dbReference type="AlphaFoldDB" id="A0A1N6Y1K2"/>
<sequence>MLEPDQNVAMQEATMGNTNARRDVQLERFARALASAITEKEVRMLIKEEANRQFDGDYDILFRKLKDEQTGNGKVLNVLARHLSALEKSPSFANPENELNSLSADVPLLNIAVPIHMDKWDAAQYTPLVAVVPSNFDEKTTERVKAFDQHGKVTWLSVKAMPDMPVIVVGLNERVVYEDGTFAMKDYLVDDNMVHYVMPDELVLEPGDGGGGGGGGSTGTSSSWTCRIDGKTDYLTGMWFKDISEYEAWILGKPEVVLKIKNPYNQGEIGHHRYKEERSKFDNTWFNTNSYLYPWDINMVSDAVGYLWYEDDGGFEIEIEQTINYKVFGIGQSTKVKYKLKNDDDIIGLTTIGLSHCPSTGYYTLGGGSMEFRFKLKSI</sequence>
<reference evidence="2" key="1">
    <citation type="submission" date="2017-01" db="EMBL/GenBank/DDBJ databases">
        <authorList>
            <person name="Varghese N."/>
            <person name="Submissions S."/>
        </authorList>
    </citation>
    <scope>NUCLEOTIDE SEQUENCE [LARGE SCALE GENOMIC DNA]</scope>
    <source>
        <strain evidence="2">DM9</strain>
    </source>
</reference>
<dbReference type="Pfam" id="PF11301">
    <property type="entry name" value="DUF3103"/>
    <property type="match status" value="1"/>
</dbReference>
<evidence type="ECO:0000313" key="1">
    <source>
        <dbReference type="EMBL" id="SIR08416.1"/>
    </source>
</evidence>
<organism evidence="1 2">
    <name type="scientific">Pontibacter lucknowensis</name>
    <dbReference type="NCBI Taxonomy" id="1077936"/>
    <lineage>
        <taxon>Bacteria</taxon>
        <taxon>Pseudomonadati</taxon>
        <taxon>Bacteroidota</taxon>
        <taxon>Cytophagia</taxon>
        <taxon>Cytophagales</taxon>
        <taxon>Hymenobacteraceae</taxon>
        <taxon>Pontibacter</taxon>
    </lineage>
</organism>
<proteinExistence type="predicted"/>
<dbReference type="Proteomes" id="UP000185924">
    <property type="component" value="Unassembled WGS sequence"/>
</dbReference>
<evidence type="ECO:0000313" key="2">
    <source>
        <dbReference type="Proteomes" id="UP000185924"/>
    </source>
</evidence>
<dbReference type="EMBL" id="FTNM01000003">
    <property type="protein sequence ID" value="SIR08416.1"/>
    <property type="molecule type" value="Genomic_DNA"/>
</dbReference>
<gene>
    <name evidence="1" type="ORF">SAMN05421545_2202</name>
</gene>
<keyword evidence="2" id="KW-1185">Reference proteome</keyword>
<dbReference type="OrthoDB" id="866679at2"/>